<keyword evidence="2" id="KW-1185">Reference proteome</keyword>
<reference evidence="1" key="2">
    <citation type="journal article" date="2020" name="Nat. Commun.">
        <title>Large-scale genome sequencing of mycorrhizal fungi provides insights into the early evolution of symbiotic traits.</title>
        <authorList>
            <person name="Miyauchi S."/>
            <person name="Kiss E."/>
            <person name="Kuo A."/>
            <person name="Drula E."/>
            <person name="Kohler A."/>
            <person name="Sanchez-Garcia M."/>
            <person name="Morin E."/>
            <person name="Andreopoulos B."/>
            <person name="Barry K.W."/>
            <person name="Bonito G."/>
            <person name="Buee M."/>
            <person name="Carver A."/>
            <person name="Chen C."/>
            <person name="Cichocki N."/>
            <person name="Clum A."/>
            <person name="Culley D."/>
            <person name="Crous P.W."/>
            <person name="Fauchery L."/>
            <person name="Girlanda M."/>
            <person name="Hayes R.D."/>
            <person name="Keri Z."/>
            <person name="LaButti K."/>
            <person name="Lipzen A."/>
            <person name="Lombard V."/>
            <person name="Magnuson J."/>
            <person name="Maillard F."/>
            <person name="Murat C."/>
            <person name="Nolan M."/>
            <person name="Ohm R.A."/>
            <person name="Pangilinan J."/>
            <person name="Pereira M.F."/>
            <person name="Perotto S."/>
            <person name="Peter M."/>
            <person name="Pfister S."/>
            <person name="Riley R."/>
            <person name="Sitrit Y."/>
            <person name="Stielow J.B."/>
            <person name="Szollosi G."/>
            <person name="Zifcakova L."/>
            <person name="Stursova M."/>
            <person name="Spatafora J.W."/>
            <person name="Tedersoo L."/>
            <person name="Vaario L.M."/>
            <person name="Yamada A."/>
            <person name="Yan M."/>
            <person name="Wang P."/>
            <person name="Xu J."/>
            <person name="Bruns T."/>
            <person name="Baldrian P."/>
            <person name="Vilgalys R."/>
            <person name="Dunand C."/>
            <person name="Henrissat B."/>
            <person name="Grigoriev I.V."/>
            <person name="Hibbett D."/>
            <person name="Nagy L.G."/>
            <person name="Martin F.M."/>
        </authorList>
    </citation>
    <scope>NUCLEOTIDE SEQUENCE</scope>
    <source>
        <strain evidence="1">P2</strain>
    </source>
</reference>
<gene>
    <name evidence="1" type="ORF">BDM02DRAFT_3189133</name>
</gene>
<accession>A0ACB6Z8T0</accession>
<evidence type="ECO:0000313" key="1">
    <source>
        <dbReference type="EMBL" id="KAF9646134.1"/>
    </source>
</evidence>
<proteinExistence type="predicted"/>
<reference evidence="1" key="1">
    <citation type="submission" date="2019-10" db="EMBL/GenBank/DDBJ databases">
        <authorList>
            <consortium name="DOE Joint Genome Institute"/>
            <person name="Kuo A."/>
            <person name="Miyauchi S."/>
            <person name="Kiss E."/>
            <person name="Drula E."/>
            <person name="Kohler A."/>
            <person name="Sanchez-Garcia M."/>
            <person name="Andreopoulos B."/>
            <person name="Barry K.W."/>
            <person name="Bonito G."/>
            <person name="Buee M."/>
            <person name="Carver A."/>
            <person name="Chen C."/>
            <person name="Cichocki N."/>
            <person name="Clum A."/>
            <person name="Culley D."/>
            <person name="Crous P.W."/>
            <person name="Fauchery L."/>
            <person name="Girlanda M."/>
            <person name="Hayes R."/>
            <person name="Keri Z."/>
            <person name="Labutti K."/>
            <person name="Lipzen A."/>
            <person name="Lombard V."/>
            <person name="Magnuson J."/>
            <person name="Maillard F."/>
            <person name="Morin E."/>
            <person name="Murat C."/>
            <person name="Nolan M."/>
            <person name="Ohm R."/>
            <person name="Pangilinan J."/>
            <person name="Pereira M."/>
            <person name="Perotto S."/>
            <person name="Peter M."/>
            <person name="Riley R."/>
            <person name="Sitrit Y."/>
            <person name="Stielow B."/>
            <person name="Szollosi G."/>
            <person name="Zifcakova L."/>
            <person name="Stursova M."/>
            <person name="Spatafora J.W."/>
            <person name="Tedersoo L."/>
            <person name="Vaario L.-M."/>
            <person name="Yamada A."/>
            <person name="Yan M."/>
            <person name="Wang P."/>
            <person name="Xu J."/>
            <person name="Bruns T."/>
            <person name="Baldrian P."/>
            <person name="Vilgalys R."/>
            <person name="Henrissat B."/>
            <person name="Grigoriev I.V."/>
            <person name="Hibbett D."/>
            <person name="Nagy L.G."/>
            <person name="Martin F.M."/>
        </authorList>
    </citation>
    <scope>NUCLEOTIDE SEQUENCE</scope>
    <source>
        <strain evidence="1">P2</strain>
    </source>
</reference>
<evidence type="ECO:0000313" key="2">
    <source>
        <dbReference type="Proteomes" id="UP000886501"/>
    </source>
</evidence>
<sequence length="328" mass="35435">MRSLLLVLIALPLASFALVINRNGEAENPPNNNGTTSNQYWIQHKYEGDTFFDEWDFFSGPDPTHGNVAYQTRENSGDLAYVDGDGGAVLRVDNKGGIPAGGQRRSVRISSKATYNSGLFIAEFSKLAYGPSVWPAIWAVGPSWPEGGEVDIIEYINTDRSNQYTLHTGSQAICRLDPGANFSGNHLGTECRSGAGNNAGCAVKDFDGSAGAPFNAGGGGVFIMLWDKTQITFWRFARAEIPQDIRDGYPNPDSWGTPIARLTDQSCDIQNAFRDMQLVINITICGDWAGSAYNNGGFPGTCADAVADSSNYDNALIKINSICVYQKS</sequence>
<dbReference type="EMBL" id="MU118067">
    <property type="protein sequence ID" value="KAF9646134.1"/>
    <property type="molecule type" value="Genomic_DNA"/>
</dbReference>
<dbReference type="Proteomes" id="UP000886501">
    <property type="component" value="Unassembled WGS sequence"/>
</dbReference>
<keyword evidence="1" id="KW-0378">Hydrolase</keyword>
<organism evidence="1 2">
    <name type="scientific">Thelephora ganbajun</name>
    <name type="common">Ganba fungus</name>
    <dbReference type="NCBI Taxonomy" id="370292"/>
    <lineage>
        <taxon>Eukaryota</taxon>
        <taxon>Fungi</taxon>
        <taxon>Dikarya</taxon>
        <taxon>Basidiomycota</taxon>
        <taxon>Agaricomycotina</taxon>
        <taxon>Agaricomycetes</taxon>
        <taxon>Thelephorales</taxon>
        <taxon>Thelephoraceae</taxon>
        <taxon>Thelephora</taxon>
    </lineage>
</organism>
<protein>
    <submittedName>
        <fullName evidence="1">Glycoside hydrolase family 16 protein</fullName>
    </submittedName>
</protein>
<comment type="caution">
    <text evidence="1">The sequence shown here is derived from an EMBL/GenBank/DDBJ whole genome shotgun (WGS) entry which is preliminary data.</text>
</comment>
<name>A0ACB6Z8T0_THEGA</name>